<evidence type="ECO:0000256" key="2">
    <source>
        <dbReference type="SAM" id="MobiDB-lite"/>
    </source>
</evidence>
<feature type="region of interest" description="Disordered" evidence="2">
    <location>
        <begin position="1"/>
        <end position="196"/>
    </location>
</feature>
<protein>
    <recommendedName>
        <fullName evidence="5">Pre-B-cell leukemia transcription factor-interacting protein 1-like</fullName>
    </recommendedName>
</protein>
<dbReference type="InterPro" id="IPR051990">
    <property type="entry name" value="CCPG1/PBIP1"/>
</dbReference>
<name>A0AAV2MCL5_KNICA</name>
<feature type="region of interest" description="Disordered" evidence="2">
    <location>
        <begin position="391"/>
        <end position="593"/>
    </location>
</feature>
<feature type="compositionally biased region" description="Basic and acidic residues" evidence="2">
    <location>
        <begin position="475"/>
        <end position="511"/>
    </location>
</feature>
<feature type="compositionally biased region" description="Low complexity" evidence="2">
    <location>
        <begin position="391"/>
        <end position="401"/>
    </location>
</feature>
<feature type="compositionally biased region" description="Low complexity" evidence="2">
    <location>
        <begin position="73"/>
        <end position="85"/>
    </location>
</feature>
<dbReference type="EMBL" id="OZ035829">
    <property type="protein sequence ID" value="CAL1611108.1"/>
    <property type="molecule type" value="Genomic_DNA"/>
</dbReference>
<keyword evidence="1" id="KW-0175">Coiled coil</keyword>
<feature type="region of interest" description="Disordered" evidence="2">
    <location>
        <begin position="613"/>
        <end position="671"/>
    </location>
</feature>
<feature type="compositionally biased region" description="Polar residues" evidence="2">
    <location>
        <begin position="1"/>
        <end position="11"/>
    </location>
</feature>
<feature type="compositionally biased region" description="Basic and acidic residues" evidence="2">
    <location>
        <begin position="406"/>
        <end position="466"/>
    </location>
</feature>
<dbReference type="PANTHER" id="PTHR28638:SF3">
    <property type="entry name" value="PRE-B-CELL LEUKEMIA TRANSCRIPTION FACTOR-INTERACTING PROTEIN 1 ISOFORM X1"/>
    <property type="match status" value="1"/>
</dbReference>
<organism evidence="3 4">
    <name type="scientific">Knipowitschia caucasica</name>
    <name type="common">Caucasian dwarf goby</name>
    <name type="synonym">Pomatoschistus caucasicus</name>
    <dbReference type="NCBI Taxonomy" id="637954"/>
    <lineage>
        <taxon>Eukaryota</taxon>
        <taxon>Metazoa</taxon>
        <taxon>Chordata</taxon>
        <taxon>Craniata</taxon>
        <taxon>Vertebrata</taxon>
        <taxon>Euteleostomi</taxon>
        <taxon>Actinopterygii</taxon>
        <taxon>Neopterygii</taxon>
        <taxon>Teleostei</taxon>
        <taxon>Neoteleostei</taxon>
        <taxon>Acanthomorphata</taxon>
        <taxon>Gobiaria</taxon>
        <taxon>Gobiiformes</taxon>
        <taxon>Gobioidei</taxon>
        <taxon>Gobiidae</taxon>
        <taxon>Gobiinae</taxon>
        <taxon>Knipowitschia</taxon>
    </lineage>
</organism>
<evidence type="ECO:0000256" key="1">
    <source>
        <dbReference type="ARBA" id="ARBA00023054"/>
    </source>
</evidence>
<reference evidence="3 4" key="1">
    <citation type="submission" date="2024-04" db="EMBL/GenBank/DDBJ databases">
        <authorList>
            <person name="Waldvogel A.-M."/>
            <person name="Schoenle A."/>
        </authorList>
    </citation>
    <scope>NUCLEOTIDE SEQUENCE [LARGE SCALE GENOMIC DNA]</scope>
</reference>
<dbReference type="PANTHER" id="PTHR28638">
    <property type="entry name" value="CELL CYCLE PROGRESSION PROTEIN 1"/>
    <property type="match status" value="1"/>
</dbReference>
<gene>
    <name evidence="3" type="ORF">KC01_LOCUS37583</name>
</gene>
<dbReference type="GO" id="GO:0016020">
    <property type="term" value="C:membrane"/>
    <property type="evidence" value="ECO:0007669"/>
    <property type="project" value="TreeGrafter"/>
</dbReference>
<accession>A0AAV2MCL5</accession>
<evidence type="ECO:0000313" key="4">
    <source>
        <dbReference type="Proteomes" id="UP001497482"/>
    </source>
</evidence>
<feature type="compositionally biased region" description="Basic and acidic residues" evidence="2">
    <location>
        <begin position="613"/>
        <end position="626"/>
    </location>
</feature>
<evidence type="ECO:0008006" key="5">
    <source>
        <dbReference type="Google" id="ProtNLM"/>
    </source>
</evidence>
<sequence length="789" mass="88541">MAGSSNNSWTIVSPEESAAAETLRPLTERAERQDEPSAPTDGVGTKPSDGPHGLTEEDHLKSEEPVVEDNEDVNASSLCSSAPSESHPHPPTGGAVVSTLEPESFSDSYSDLGPSADTPAETPTETAVPPLSTETLGRLDPGPEEEVREQTEVQDRTQTVREEEEEEEAQQEMHESSPIDAPQDPSVQTESLEPELRRRRLVALEQIGHDDEQEVEEEFQLPQREQDSGITLNKCILGAVILLGLGTIFISGVLVDLDEESDSPSGELRESESSGKQEWLTPDVSQPGVKAETAEFLSTFTQGNEQIEMLQAQVQNEELKVAKAQAAEGSTERLGQQELQRENSRLKKEVQSVSLLQKELERMRTELDSVPTLQREVQALWSTLTQMKLSAGTAGTAAATTPPSGRTEHSIPEPAEHNKDKQDRGVTKEWKDAEKANWKKEKQRRKDGGKTGGKESDKDKYDGGKYEKRHKHDKQGHETREWKKDKSKKGDEGMSYKEKKEKKEWPHEADKKHKKFEKGKDGRDFKESKYNQEKPRGSENKHWKKEGDGHKEEKYDKRPWKERDGNGGHNRKASGEGKEHSKDQKKWVKYEKKEWKNGKEDRIVVEKSYRKAWDAEKSAKHDEKSKTTKPAPASSQVKPAVGQPEYWSRQRARIQHSAKTPPQCDSPDSCAHAQGLRPVALAEFEAILSSYLSKAQAAGVEASQADELRKLAAEMFENGAFPHDRTSFEDYVEDVGDVLEDLVEAEEDGADSAVEDEMEGFEREVMQKFMLLREKDKVRADLERKRTRG</sequence>
<feature type="compositionally biased region" description="Low complexity" evidence="2">
    <location>
        <begin position="118"/>
        <end position="130"/>
    </location>
</feature>
<feature type="compositionally biased region" description="Basic and acidic residues" evidence="2">
    <location>
        <begin position="54"/>
        <end position="64"/>
    </location>
</feature>
<dbReference type="Proteomes" id="UP001497482">
    <property type="component" value="Chromosome 7"/>
</dbReference>
<proteinExistence type="predicted"/>
<feature type="compositionally biased region" description="Basic and acidic residues" evidence="2">
    <location>
        <begin position="26"/>
        <end position="35"/>
    </location>
</feature>
<feature type="region of interest" description="Disordered" evidence="2">
    <location>
        <begin position="259"/>
        <end position="285"/>
    </location>
</feature>
<feature type="compositionally biased region" description="Basic and acidic residues" evidence="2">
    <location>
        <begin position="518"/>
        <end position="566"/>
    </location>
</feature>
<feature type="region of interest" description="Disordered" evidence="2">
    <location>
        <begin position="324"/>
        <end position="345"/>
    </location>
</feature>
<evidence type="ECO:0000313" key="3">
    <source>
        <dbReference type="EMBL" id="CAL1611108.1"/>
    </source>
</evidence>
<feature type="compositionally biased region" description="Basic and acidic residues" evidence="2">
    <location>
        <begin position="148"/>
        <end position="161"/>
    </location>
</feature>
<feature type="compositionally biased region" description="Basic and acidic residues" evidence="2">
    <location>
        <begin position="573"/>
        <end position="593"/>
    </location>
</feature>
<keyword evidence="4" id="KW-1185">Reference proteome</keyword>
<dbReference type="AlphaFoldDB" id="A0AAV2MCL5"/>